<dbReference type="PROSITE" id="PS01159">
    <property type="entry name" value="WW_DOMAIN_1"/>
    <property type="match status" value="1"/>
</dbReference>
<gene>
    <name evidence="2" type="ORF">HAX54_042926</name>
</gene>
<evidence type="ECO:0000313" key="2">
    <source>
        <dbReference type="EMBL" id="MCD7460124.1"/>
    </source>
</evidence>
<organism evidence="2 3">
    <name type="scientific">Datura stramonium</name>
    <name type="common">Jimsonweed</name>
    <name type="synonym">Common thornapple</name>
    <dbReference type="NCBI Taxonomy" id="4076"/>
    <lineage>
        <taxon>Eukaryota</taxon>
        <taxon>Viridiplantae</taxon>
        <taxon>Streptophyta</taxon>
        <taxon>Embryophyta</taxon>
        <taxon>Tracheophyta</taxon>
        <taxon>Spermatophyta</taxon>
        <taxon>Magnoliopsida</taxon>
        <taxon>eudicotyledons</taxon>
        <taxon>Gunneridae</taxon>
        <taxon>Pentapetalae</taxon>
        <taxon>asterids</taxon>
        <taxon>lamiids</taxon>
        <taxon>Solanales</taxon>
        <taxon>Solanaceae</taxon>
        <taxon>Solanoideae</taxon>
        <taxon>Datureae</taxon>
        <taxon>Datura</taxon>
    </lineage>
</organism>
<proteinExistence type="predicted"/>
<sequence>MNTTNRMRETIVKFSVQSFVDSYLCADMASNPPPSGPQPLWLLLLVHTTSRFWLISYAISTCSINTARPALCSTNFSLSTISPCWTNTKCWNASLFALPPFAPDIKWPELALSVLSSAVASAVPVSTASQQTASDWQEYEAADGRRYYYNKITKQSSWEKPLELMTPLERADASTVWKEFTTADGRKY</sequence>
<dbReference type="InterPro" id="IPR036020">
    <property type="entry name" value="WW_dom_sf"/>
</dbReference>
<evidence type="ECO:0000313" key="3">
    <source>
        <dbReference type="Proteomes" id="UP000823775"/>
    </source>
</evidence>
<reference evidence="2 3" key="1">
    <citation type="journal article" date="2021" name="BMC Genomics">
        <title>Datura genome reveals duplications of psychoactive alkaloid biosynthetic genes and high mutation rate following tissue culture.</title>
        <authorList>
            <person name="Rajewski A."/>
            <person name="Carter-House D."/>
            <person name="Stajich J."/>
            <person name="Litt A."/>
        </authorList>
    </citation>
    <scope>NUCLEOTIDE SEQUENCE [LARGE SCALE GENOMIC DNA]</scope>
    <source>
        <strain evidence="2">AR-01</strain>
    </source>
</reference>
<dbReference type="EMBL" id="JACEIK010000637">
    <property type="protein sequence ID" value="MCD7460124.1"/>
    <property type="molecule type" value="Genomic_DNA"/>
</dbReference>
<keyword evidence="3" id="KW-1185">Reference proteome</keyword>
<evidence type="ECO:0000259" key="1">
    <source>
        <dbReference type="PROSITE" id="PS50020"/>
    </source>
</evidence>
<comment type="caution">
    <text evidence="2">The sequence shown here is derived from an EMBL/GenBank/DDBJ whole genome shotgun (WGS) entry which is preliminary data.</text>
</comment>
<name>A0ABS8SMD9_DATST</name>
<dbReference type="InterPro" id="IPR039726">
    <property type="entry name" value="Prp40-like"/>
</dbReference>
<dbReference type="Gene3D" id="2.20.70.10">
    <property type="match status" value="1"/>
</dbReference>
<dbReference type="InterPro" id="IPR001202">
    <property type="entry name" value="WW_dom"/>
</dbReference>
<dbReference type="PROSITE" id="PS50020">
    <property type="entry name" value="WW_DOMAIN_2"/>
    <property type="match status" value="1"/>
</dbReference>
<dbReference type="Pfam" id="PF00397">
    <property type="entry name" value="WW"/>
    <property type="match status" value="1"/>
</dbReference>
<dbReference type="SMART" id="SM00456">
    <property type="entry name" value="WW"/>
    <property type="match status" value="1"/>
</dbReference>
<feature type="domain" description="WW" evidence="1">
    <location>
        <begin position="130"/>
        <end position="163"/>
    </location>
</feature>
<dbReference type="PANTHER" id="PTHR11864">
    <property type="entry name" value="PRE-MRNA-PROCESSING PROTEIN PRP40"/>
    <property type="match status" value="1"/>
</dbReference>
<dbReference type="SUPFAM" id="SSF51045">
    <property type="entry name" value="WW domain"/>
    <property type="match status" value="1"/>
</dbReference>
<dbReference type="CDD" id="cd00201">
    <property type="entry name" value="WW"/>
    <property type="match status" value="1"/>
</dbReference>
<protein>
    <recommendedName>
        <fullName evidence="1">WW domain-containing protein</fullName>
    </recommendedName>
</protein>
<accession>A0ABS8SMD9</accession>
<dbReference type="Proteomes" id="UP000823775">
    <property type="component" value="Unassembled WGS sequence"/>
</dbReference>
<dbReference type="PANTHER" id="PTHR11864:SF31">
    <property type="entry name" value="PRE-MRNA-PROCESSING PROTEIN 40A-LIKE ISOFORM X1"/>
    <property type="match status" value="1"/>
</dbReference>